<gene>
    <name evidence="5" type="ORF">CH238_06370</name>
    <name evidence="4" type="ORF">CLOLEP_00963</name>
</gene>
<accession>A7VQY1</accession>
<feature type="transmembrane region" description="Helical" evidence="2">
    <location>
        <begin position="143"/>
        <end position="163"/>
    </location>
</feature>
<feature type="domain" description="EamA" evidence="3">
    <location>
        <begin position="2"/>
        <end position="136"/>
    </location>
</feature>
<organism evidence="4 6">
    <name type="scientific">[Clostridium] leptum DSM 753</name>
    <dbReference type="NCBI Taxonomy" id="428125"/>
    <lineage>
        <taxon>Bacteria</taxon>
        <taxon>Bacillati</taxon>
        <taxon>Bacillota</taxon>
        <taxon>Clostridia</taxon>
        <taxon>Eubacteriales</taxon>
        <taxon>Oscillospiraceae</taxon>
        <taxon>Oscillospiraceae incertae sedis</taxon>
    </lineage>
</organism>
<dbReference type="eggNOG" id="COG0697">
    <property type="taxonomic scope" value="Bacteria"/>
</dbReference>
<dbReference type="HOGENOM" id="CLU_033863_9_3_9"/>
<dbReference type="GO" id="GO:0016020">
    <property type="term" value="C:membrane"/>
    <property type="evidence" value="ECO:0007669"/>
    <property type="project" value="InterPro"/>
</dbReference>
<dbReference type="AlphaFoldDB" id="A7VQY1"/>
<evidence type="ECO:0000313" key="4">
    <source>
        <dbReference type="EMBL" id="EDO62103.1"/>
    </source>
</evidence>
<dbReference type="Proteomes" id="UP000003490">
    <property type="component" value="Unassembled WGS sequence"/>
</dbReference>
<feature type="transmembrane region" description="Helical" evidence="2">
    <location>
        <begin position="65"/>
        <end position="87"/>
    </location>
</feature>
<reference evidence="4 6" key="1">
    <citation type="submission" date="2007-08" db="EMBL/GenBank/DDBJ databases">
        <title>Draft genome sequence of Clostridium leptum (DSM 753).</title>
        <authorList>
            <person name="Sudarsanam P."/>
            <person name="Ley R."/>
            <person name="Guruge J."/>
            <person name="Turnbaugh P.J."/>
            <person name="Mahowald M."/>
            <person name="Liep D."/>
            <person name="Gordon J."/>
        </authorList>
    </citation>
    <scope>NUCLEOTIDE SEQUENCE [LARGE SCALE GENOMIC DNA]</scope>
    <source>
        <strain evidence="4 6">DSM 753</strain>
    </source>
</reference>
<dbReference type="InterPro" id="IPR037185">
    <property type="entry name" value="EmrE-like"/>
</dbReference>
<sequence length="298" mass="32104">MMKGYLAIIAASLLYGIMPVLSKLLLLEGMNSSSIVVWRFCFSTVFCLAIMLIKKIPFQATPRQIGVMIVVGILGFGMTATLVTAAYNYIPVGLATMFQFSYPLFVLIIMVILTKEKIGALRAVAVAFLAVGLVLMMDFSGGANYTGIALALLSGVTYAFYVVSNQRSCFRMLDGFTTMFYAMVASSIFFTLQSLVSGQLMAPPTPKSWLLAMIIGLFCTVFSLRLLLYGISVLGASNASILNILEPLTSLISGALIYGDQLSIPTMIGCGLVILAILLVSLAGKISQNKTKQRKNSL</sequence>
<feature type="transmembrane region" description="Helical" evidence="2">
    <location>
        <begin position="93"/>
        <end position="113"/>
    </location>
</feature>
<feature type="transmembrane region" description="Helical" evidence="2">
    <location>
        <begin position="208"/>
        <end position="228"/>
    </location>
</feature>
<dbReference type="OrthoDB" id="9808556at2"/>
<evidence type="ECO:0000313" key="5">
    <source>
        <dbReference type="EMBL" id="PEQ25058.1"/>
    </source>
</evidence>
<keyword evidence="2" id="KW-0472">Membrane</keyword>
<reference evidence="4 6" key="2">
    <citation type="submission" date="2007-08" db="EMBL/GenBank/DDBJ databases">
        <authorList>
            <person name="Fulton L."/>
            <person name="Clifton S."/>
            <person name="Fulton B."/>
            <person name="Xu J."/>
            <person name="Minx P."/>
            <person name="Pepin K.H."/>
            <person name="Johnson M."/>
            <person name="Thiruvilangam P."/>
            <person name="Bhonagiri V."/>
            <person name="Nash W.E."/>
            <person name="Wang C."/>
            <person name="Mardis E.R."/>
            <person name="Wilson R.K."/>
        </authorList>
    </citation>
    <scope>NUCLEOTIDE SEQUENCE [LARGE SCALE GENOMIC DNA]</scope>
    <source>
        <strain evidence="4 6">DSM 753</strain>
    </source>
</reference>
<dbReference type="InterPro" id="IPR000620">
    <property type="entry name" value="EamA_dom"/>
</dbReference>
<evidence type="ECO:0000313" key="7">
    <source>
        <dbReference type="Proteomes" id="UP000220611"/>
    </source>
</evidence>
<feature type="transmembrane region" description="Helical" evidence="2">
    <location>
        <begin position="264"/>
        <end position="284"/>
    </location>
</feature>
<keyword evidence="2" id="KW-0812">Transmembrane</keyword>
<evidence type="ECO:0000259" key="3">
    <source>
        <dbReference type="Pfam" id="PF00892"/>
    </source>
</evidence>
<dbReference type="EMBL" id="NOXF01000003">
    <property type="protein sequence ID" value="PEQ25058.1"/>
    <property type="molecule type" value="Genomic_DNA"/>
</dbReference>
<feature type="domain" description="EamA" evidence="3">
    <location>
        <begin position="146"/>
        <end position="281"/>
    </location>
</feature>
<dbReference type="PANTHER" id="PTHR22911">
    <property type="entry name" value="ACYL-MALONYL CONDENSING ENZYME-RELATED"/>
    <property type="match status" value="1"/>
</dbReference>
<evidence type="ECO:0000256" key="2">
    <source>
        <dbReference type="SAM" id="Phobius"/>
    </source>
</evidence>
<evidence type="ECO:0000256" key="1">
    <source>
        <dbReference type="ARBA" id="ARBA00007362"/>
    </source>
</evidence>
<proteinExistence type="inferred from homology"/>
<name>A7VQY1_9FIRM</name>
<keyword evidence="2" id="KW-1133">Transmembrane helix</keyword>
<comment type="similarity">
    <text evidence="1">Belongs to the EamA transporter family.</text>
</comment>
<feature type="transmembrane region" description="Helical" evidence="2">
    <location>
        <begin position="240"/>
        <end position="258"/>
    </location>
</feature>
<comment type="caution">
    <text evidence="4">The sequence shown here is derived from an EMBL/GenBank/DDBJ whole genome shotgun (WGS) entry which is preliminary data.</text>
</comment>
<keyword evidence="7" id="KW-1185">Reference proteome</keyword>
<dbReference type="SUPFAM" id="SSF103481">
    <property type="entry name" value="Multidrug resistance efflux transporter EmrE"/>
    <property type="match status" value="2"/>
</dbReference>
<feature type="transmembrane region" description="Helical" evidence="2">
    <location>
        <begin position="32"/>
        <end position="53"/>
    </location>
</feature>
<feature type="transmembrane region" description="Helical" evidence="2">
    <location>
        <begin position="120"/>
        <end position="137"/>
    </location>
</feature>
<dbReference type="PANTHER" id="PTHR22911:SF137">
    <property type="entry name" value="SOLUTE CARRIER FAMILY 35 MEMBER G2-RELATED"/>
    <property type="match status" value="1"/>
</dbReference>
<dbReference type="EMBL" id="ABCB02000016">
    <property type="protein sequence ID" value="EDO62103.1"/>
    <property type="molecule type" value="Genomic_DNA"/>
</dbReference>
<feature type="transmembrane region" description="Helical" evidence="2">
    <location>
        <begin position="175"/>
        <end position="196"/>
    </location>
</feature>
<protein>
    <submittedName>
        <fullName evidence="5">EamA family transporter</fullName>
    </submittedName>
    <submittedName>
        <fullName evidence="4">Putative membrane protein</fullName>
    </submittedName>
</protein>
<reference evidence="5 7" key="3">
    <citation type="submission" date="2017-07" db="EMBL/GenBank/DDBJ databases">
        <title>Prevalence of linear plasmids in Cutibacterium (Propionibacterium) acnes isolates obtained from prostatic tissue.</title>
        <authorList>
            <person name="Davidsson S."/>
            <person name="Carlsson J."/>
            <person name="Molling P."/>
            <person name="Andren O."/>
            <person name="Andersson S.-O."/>
            <person name="Brzuszkiewicz E."/>
            <person name="Poehlein A."/>
            <person name="Al-Zeer M."/>
            <person name="Brinkmann V."/>
            <person name="Scavenius C."/>
            <person name="Nazipi S."/>
            <person name="Soderquist B."/>
            <person name="Bruggemann H."/>
        </authorList>
    </citation>
    <scope>NUCLEOTIDE SEQUENCE [LARGE SCALE GENOMIC DNA]</scope>
    <source>
        <strain evidence="5 7">DSM 753</strain>
    </source>
</reference>
<dbReference type="Proteomes" id="UP000220611">
    <property type="component" value="Unassembled WGS sequence"/>
</dbReference>
<evidence type="ECO:0000313" key="6">
    <source>
        <dbReference type="Proteomes" id="UP000003490"/>
    </source>
</evidence>
<dbReference type="Pfam" id="PF00892">
    <property type="entry name" value="EamA"/>
    <property type="match status" value="2"/>
</dbReference>